<gene>
    <name evidence="1" type="ORF">S12H4_47275</name>
</gene>
<proteinExistence type="predicted"/>
<evidence type="ECO:0000313" key="1">
    <source>
        <dbReference type="EMBL" id="GAJ09256.1"/>
    </source>
</evidence>
<reference evidence="1" key="1">
    <citation type="journal article" date="2014" name="Front. Microbiol.">
        <title>High frequency of phylogenetically diverse reductive dehalogenase-homologous genes in deep subseafloor sedimentary metagenomes.</title>
        <authorList>
            <person name="Kawai M."/>
            <person name="Futagami T."/>
            <person name="Toyoda A."/>
            <person name="Takaki Y."/>
            <person name="Nishi S."/>
            <person name="Hori S."/>
            <person name="Arai W."/>
            <person name="Tsubouchi T."/>
            <person name="Morono Y."/>
            <person name="Uchiyama I."/>
            <person name="Ito T."/>
            <person name="Fujiyama A."/>
            <person name="Inagaki F."/>
            <person name="Takami H."/>
        </authorList>
    </citation>
    <scope>NUCLEOTIDE SEQUENCE</scope>
    <source>
        <strain evidence="1">Expedition CK06-06</strain>
    </source>
</reference>
<comment type="caution">
    <text evidence="1">The sequence shown here is derived from an EMBL/GenBank/DDBJ whole genome shotgun (WGS) entry which is preliminary data.</text>
</comment>
<organism evidence="1">
    <name type="scientific">marine sediment metagenome</name>
    <dbReference type="NCBI Taxonomy" id="412755"/>
    <lineage>
        <taxon>unclassified sequences</taxon>
        <taxon>metagenomes</taxon>
        <taxon>ecological metagenomes</taxon>
    </lineage>
</organism>
<feature type="non-terminal residue" evidence="1">
    <location>
        <position position="47"/>
    </location>
</feature>
<dbReference type="AlphaFoldDB" id="X1V8S9"/>
<sequence>MKTKSKIEKQLQRKTNSILVETIIACKKNKAWFKVAGILSGPRKNRT</sequence>
<protein>
    <submittedName>
        <fullName evidence="1">Uncharacterized protein</fullName>
    </submittedName>
</protein>
<name>X1V8S9_9ZZZZ</name>
<accession>X1V8S9</accession>
<dbReference type="EMBL" id="BARW01029418">
    <property type="protein sequence ID" value="GAJ09256.1"/>
    <property type="molecule type" value="Genomic_DNA"/>
</dbReference>